<evidence type="ECO:0000256" key="2">
    <source>
        <dbReference type="ARBA" id="ARBA00022723"/>
    </source>
</evidence>
<dbReference type="GO" id="GO:0016787">
    <property type="term" value="F:hydrolase activity"/>
    <property type="evidence" value="ECO:0007669"/>
    <property type="project" value="UniProtKB-ARBA"/>
</dbReference>
<evidence type="ECO:0000256" key="8">
    <source>
        <dbReference type="ARBA" id="ARBA00023204"/>
    </source>
</evidence>
<keyword evidence="4" id="KW-0460">Magnesium</keyword>
<keyword evidence="7" id="KW-0408">Iron</keyword>
<evidence type="ECO:0000256" key="3">
    <source>
        <dbReference type="ARBA" id="ARBA00022763"/>
    </source>
</evidence>
<dbReference type="GO" id="GO:0032451">
    <property type="term" value="F:demethylase activity"/>
    <property type="evidence" value="ECO:0007669"/>
    <property type="project" value="UniProtKB-ARBA"/>
</dbReference>
<dbReference type="GO" id="GO:0140097">
    <property type="term" value="F:catalytic activity, acting on DNA"/>
    <property type="evidence" value="ECO:0007669"/>
    <property type="project" value="UniProtKB-ARBA"/>
</dbReference>
<organism evidence="10 11">
    <name type="scientific">Deminuibacter soli</name>
    <dbReference type="NCBI Taxonomy" id="2291815"/>
    <lineage>
        <taxon>Bacteria</taxon>
        <taxon>Pseudomonadati</taxon>
        <taxon>Bacteroidota</taxon>
        <taxon>Chitinophagia</taxon>
        <taxon>Chitinophagales</taxon>
        <taxon>Chitinophagaceae</taxon>
        <taxon>Deminuibacter</taxon>
    </lineage>
</organism>
<dbReference type="OrthoDB" id="190276at2"/>
<dbReference type="Pfam" id="PF13532">
    <property type="entry name" value="2OG-FeII_Oxy_2"/>
    <property type="match status" value="1"/>
</dbReference>
<dbReference type="PANTHER" id="PTHR31212">
    <property type="entry name" value="ALPHA-KETOGLUTARATE-DEPENDENT DIOXYGENASE ALKB HOMOLOG 3"/>
    <property type="match status" value="1"/>
</dbReference>
<keyword evidence="6" id="KW-0560">Oxidoreductase</keyword>
<dbReference type="InterPro" id="IPR027450">
    <property type="entry name" value="AlkB-like"/>
</dbReference>
<dbReference type="AlphaFoldDB" id="A0A3E1NCR9"/>
<keyword evidence="11" id="KW-1185">Reference proteome</keyword>
<dbReference type="Gene3D" id="2.60.120.590">
    <property type="entry name" value="Alpha-ketoglutarate-dependent dioxygenase AlkB-like"/>
    <property type="match status" value="1"/>
</dbReference>
<feature type="domain" description="Fe2OG dioxygenase" evidence="9">
    <location>
        <begin position="110"/>
        <end position="209"/>
    </location>
</feature>
<dbReference type="Proteomes" id="UP000261284">
    <property type="component" value="Unassembled WGS sequence"/>
</dbReference>
<keyword evidence="2" id="KW-0479">Metal-binding</keyword>
<evidence type="ECO:0000256" key="6">
    <source>
        <dbReference type="ARBA" id="ARBA00023002"/>
    </source>
</evidence>
<evidence type="ECO:0000313" key="11">
    <source>
        <dbReference type="Proteomes" id="UP000261284"/>
    </source>
</evidence>
<comment type="cofactor">
    <cofactor evidence="1">
        <name>Fe(2+)</name>
        <dbReference type="ChEBI" id="CHEBI:29033"/>
    </cofactor>
</comment>
<dbReference type="EMBL" id="QTJU01000018">
    <property type="protein sequence ID" value="RFM25641.1"/>
    <property type="molecule type" value="Genomic_DNA"/>
</dbReference>
<dbReference type="SUPFAM" id="SSF51197">
    <property type="entry name" value="Clavaminate synthase-like"/>
    <property type="match status" value="1"/>
</dbReference>
<dbReference type="InterPro" id="IPR005123">
    <property type="entry name" value="Oxoglu/Fe-dep_dioxygenase_dom"/>
</dbReference>
<dbReference type="PANTHER" id="PTHR31212:SF4">
    <property type="entry name" value="ALPHA-KETOGLUTARATE-DEPENDENT DIOXYGENASE ALKB HOMOLOG 3"/>
    <property type="match status" value="1"/>
</dbReference>
<evidence type="ECO:0000259" key="9">
    <source>
        <dbReference type="PROSITE" id="PS51471"/>
    </source>
</evidence>
<dbReference type="GO" id="GO:0006307">
    <property type="term" value="P:DNA alkylation repair"/>
    <property type="evidence" value="ECO:0007669"/>
    <property type="project" value="InterPro"/>
</dbReference>
<dbReference type="InterPro" id="IPR037151">
    <property type="entry name" value="AlkB-like_sf"/>
</dbReference>
<sequence length="210" mass="24332">MQLFDQHHLFNTGQDKTTVFDLPDAVVRLREQLFDKPAADRLFEALLADTPWKQEEISVYNKTYLTPRLTAWFGDAGTEYVFSGIRHRPYHWTPGLLHVKEKVEAEAGQAFNSVLVNLYRDGRDGVGWHRDNEKEFGENPVIASVSFGDSRMFQLRHKFRKELPKVNIPLHHGSFLLMAGATQHQWEHQVPKSAKPHGPRINLTFRLVKY</sequence>
<comment type="caution">
    <text evidence="10">The sequence shown here is derived from an EMBL/GenBank/DDBJ whole genome shotgun (WGS) entry which is preliminary data.</text>
</comment>
<evidence type="ECO:0000256" key="4">
    <source>
        <dbReference type="ARBA" id="ARBA00022842"/>
    </source>
</evidence>
<keyword evidence="8" id="KW-0234">DNA repair</keyword>
<name>A0A3E1NCR9_9BACT</name>
<evidence type="ECO:0000313" key="10">
    <source>
        <dbReference type="EMBL" id="RFM25641.1"/>
    </source>
</evidence>
<dbReference type="GO" id="GO:0016705">
    <property type="term" value="F:oxidoreductase activity, acting on paired donors, with incorporation or reduction of molecular oxygen"/>
    <property type="evidence" value="ECO:0007669"/>
    <property type="project" value="UniProtKB-ARBA"/>
</dbReference>
<dbReference type="GO" id="GO:0051213">
    <property type="term" value="F:dioxygenase activity"/>
    <property type="evidence" value="ECO:0007669"/>
    <property type="project" value="UniProtKB-KW"/>
</dbReference>
<reference evidence="10 11" key="1">
    <citation type="submission" date="2018-08" db="EMBL/GenBank/DDBJ databases">
        <title>Chitinophagaceae sp. K23C18032701, a novel bacterium isolated from forest soil.</title>
        <authorList>
            <person name="Wang C."/>
        </authorList>
    </citation>
    <scope>NUCLEOTIDE SEQUENCE [LARGE SCALE GENOMIC DNA]</scope>
    <source>
        <strain evidence="10 11">K23C18032701</strain>
    </source>
</reference>
<keyword evidence="5 10" id="KW-0223">Dioxygenase</keyword>
<gene>
    <name evidence="10" type="ORF">DXN05_24165</name>
</gene>
<accession>A0A3E1NCR9</accession>
<dbReference type="PROSITE" id="PS51471">
    <property type="entry name" value="FE2OG_OXY"/>
    <property type="match status" value="1"/>
</dbReference>
<dbReference type="FunFam" id="2.60.120.590:FF:000004">
    <property type="entry name" value="DNA oxidative demethylase ALKBH2"/>
    <property type="match status" value="1"/>
</dbReference>
<dbReference type="GO" id="GO:0046872">
    <property type="term" value="F:metal ion binding"/>
    <property type="evidence" value="ECO:0007669"/>
    <property type="project" value="UniProtKB-KW"/>
</dbReference>
<protein>
    <submittedName>
        <fullName evidence="10">Alpha-ketoglutarate-dependent dioxygenase AlkB</fullName>
    </submittedName>
</protein>
<keyword evidence="3" id="KW-0227">DNA damage</keyword>
<dbReference type="RefSeq" id="WP_116849895.1">
    <property type="nucleotide sequence ID" value="NZ_QTJU01000018.1"/>
</dbReference>
<dbReference type="InterPro" id="IPR032854">
    <property type="entry name" value="ALKBH3"/>
</dbReference>
<evidence type="ECO:0000256" key="1">
    <source>
        <dbReference type="ARBA" id="ARBA00001954"/>
    </source>
</evidence>
<proteinExistence type="predicted"/>
<evidence type="ECO:0000256" key="7">
    <source>
        <dbReference type="ARBA" id="ARBA00023004"/>
    </source>
</evidence>
<evidence type="ECO:0000256" key="5">
    <source>
        <dbReference type="ARBA" id="ARBA00022964"/>
    </source>
</evidence>